<evidence type="ECO:0000256" key="1">
    <source>
        <dbReference type="SAM" id="MobiDB-lite"/>
    </source>
</evidence>
<dbReference type="EMBL" id="RFFG01000082">
    <property type="protein sequence ID" value="RMI38632.1"/>
    <property type="molecule type" value="Genomic_DNA"/>
</dbReference>
<dbReference type="Proteomes" id="UP000282674">
    <property type="component" value="Unassembled WGS sequence"/>
</dbReference>
<dbReference type="NCBIfam" id="NF008528">
    <property type="entry name" value="PRK11463.1-2"/>
    <property type="match status" value="1"/>
</dbReference>
<dbReference type="OrthoDB" id="9792788at2"/>
<evidence type="ECO:0000256" key="2">
    <source>
        <dbReference type="SAM" id="Phobius"/>
    </source>
</evidence>
<keyword evidence="2" id="KW-0812">Transmembrane</keyword>
<gene>
    <name evidence="3" type="ORF">EBO15_32185</name>
</gene>
<keyword evidence="2" id="KW-0472">Membrane</keyword>
<organism evidence="3 4">
    <name type="scientific">Actinomadura harenae</name>
    <dbReference type="NCBI Taxonomy" id="2483351"/>
    <lineage>
        <taxon>Bacteria</taxon>
        <taxon>Bacillati</taxon>
        <taxon>Actinomycetota</taxon>
        <taxon>Actinomycetes</taxon>
        <taxon>Streptosporangiales</taxon>
        <taxon>Thermomonosporaceae</taxon>
        <taxon>Actinomadura</taxon>
    </lineage>
</organism>
<dbReference type="PANTHER" id="PTHR35335">
    <property type="entry name" value="UPF0716 PROTEIN FXSA"/>
    <property type="match status" value="1"/>
</dbReference>
<protein>
    <submittedName>
        <fullName evidence="3">FxsA family protein</fullName>
    </submittedName>
</protein>
<feature type="transmembrane region" description="Helical" evidence="2">
    <location>
        <begin position="76"/>
        <end position="101"/>
    </location>
</feature>
<dbReference type="AlphaFoldDB" id="A0A3M2LME9"/>
<reference evidence="3 4" key="1">
    <citation type="submission" date="2018-10" db="EMBL/GenBank/DDBJ databases">
        <title>Isolation from soil.</title>
        <authorList>
            <person name="Hu J."/>
        </authorList>
    </citation>
    <scope>NUCLEOTIDE SEQUENCE [LARGE SCALE GENOMIC DNA]</scope>
    <source>
        <strain evidence="3 4">NEAU-Ht49</strain>
    </source>
</reference>
<dbReference type="GO" id="GO:0016020">
    <property type="term" value="C:membrane"/>
    <property type="evidence" value="ECO:0007669"/>
    <property type="project" value="InterPro"/>
</dbReference>
<dbReference type="PANTHER" id="PTHR35335:SF1">
    <property type="entry name" value="UPF0716 PROTEIN FXSA"/>
    <property type="match status" value="1"/>
</dbReference>
<feature type="compositionally biased region" description="Low complexity" evidence="1">
    <location>
        <begin position="147"/>
        <end position="168"/>
    </location>
</feature>
<comment type="caution">
    <text evidence="3">The sequence shown here is derived from an EMBL/GenBank/DDBJ whole genome shotgun (WGS) entry which is preliminary data.</text>
</comment>
<feature type="region of interest" description="Disordered" evidence="1">
    <location>
        <begin position="131"/>
        <end position="182"/>
    </location>
</feature>
<sequence>MPRVLVLSFLLVPVLEIMLIIQVGEAIGGWPTAGLLAAGLVAGGWIVRREGRRAWHALNAALGRGELPERELGDSALVMAGGVLLMIPGFLTDVLGLLFVLPFTRPPLRRLFGRLAARRLAAAQDRAGLFPPGTNVPGGFPGGFGAPGQDPFGGAPGPSGESGPSPRGTVVQGEVIHDDDRS</sequence>
<dbReference type="InterPro" id="IPR007313">
    <property type="entry name" value="FxsA"/>
</dbReference>
<proteinExistence type="predicted"/>
<evidence type="ECO:0000313" key="3">
    <source>
        <dbReference type="EMBL" id="RMI38632.1"/>
    </source>
</evidence>
<accession>A0A3M2LME9</accession>
<keyword evidence="4" id="KW-1185">Reference proteome</keyword>
<keyword evidence="2" id="KW-1133">Transmembrane helix</keyword>
<evidence type="ECO:0000313" key="4">
    <source>
        <dbReference type="Proteomes" id="UP000282674"/>
    </source>
</evidence>
<name>A0A3M2LME9_9ACTN</name>
<dbReference type="Pfam" id="PF04186">
    <property type="entry name" value="FxsA"/>
    <property type="match status" value="1"/>
</dbReference>